<feature type="compositionally biased region" description="Polar residues" evidence="1">
    <location>
        <begin position="191"/>
        <end position="200"/>
    </location>
</feature>
<feature type="region of interest" description="Disordered" evidence="1">
    <location>
        <begin position="923"/>
        <end position="947"/>
    </location>
</feature>
<keyword evidence="2" id="KW-1133">Transmembrane helix</keyword>
<feature type="region of interest" description="Disordered" evidence="1">
    <location>
        <begin position="783"/>
        <end position="909"/>
    </location>
</feature>
<keyword evidence="3" id="KW-0732">Signal</keyword>
<evidence type="ECO:0000313" key="4">
    <source>
        <dbReference type="EMBL" id="KAG9510740.1"/>
    </source>
</evidence>
<feature type="compositionally biased region" description="Basic and acidic residues" evidence="1">
    <location>
        <begin position="54"/>
        <end position="65"/>
    </location>
</feature>
<evidence type="ECO:0000313" key="5">
    <source>
        <dbReference type="Proteomes" id="UP000825002"/>
    </source>
</evidence>
<feature type="region of interest" description="Disordered" evidence="1">
    <location>
        <begin position="54"/>
        <end position="89"/>
    </location>
</feature>
<keyword evidence="2" id="KW-0812">Transmembrane</keyword>
<feature type="region of interest" description="Disordered" evidence="1">
    <location>
        <begin position="715"/>
        <end position="738"/>
    </location>
</feature>
<feature type="transmembrane region" description="Helical" evidence="2">
    <location>
        <begin position="403"/>
        <end position="427"/>
    </location>
</feature>
<accession>A0ABQ7SBD9</accession>
<evidence type="ECO:0000256" key="2">
    <source>
        <dbReference type="SAM" id="Phobius"/>
    </source>
</evidence>
<comment type="caution">
    <text evidence="4">The sequence shown here is derived from an EMBL/GenBank/DDBJ whole genome shotgun (WGS) entry which is preliminary data.</text>
</comment>
<gene>
    <name evidence="4" type="ORF">GZH46_00706</name>
</gene>
<feature type="compositionally biased region" description="Low complexity" evidence="1">
    <location>
        <begin position="201"/>
        <end position="226"/>
    </location>
</feature>
<keyword evidence="2" id="KW-0472">Membrane</keyword>
<dbReference type="Proteomes" id="UP000825002">
    <property type="component" value="Unassembled WGS sequence"/>
</dbReference>
<feature type="compositionally biased region" description="Low complexity" evidence="1">
    <location>
        <begin position="78"/>
        <end position="89"/>
    </location>
</feature>
<name>A0ABQ7SBD9_9ACAR</name>
<organism evidence="4 5">
    <name type="scientific">Fragariocoptes setiger</name>
    <dbReference type="NCBI Taxonomy" id="1670756"/>
    <lineage>
        <taxon>Eukaryota</taxon>
        <taxon>Metazoa</taxon>
        <taxon>Ecdysozoa</taxon>
        <taxon>Arthropoda</taxon>
        <taxon>Chelicerata</taxon>
        <taxon>Arachnida</taxon>
        <taxon>Acari</taxon>
        <taxon>Acariformes</taxon>
        <taxon>Trombidiformes</taxon>
        <taxon>Prostigmata</taxon>
        <taxon>Eupodina</taxon>
        <taxon>Eriophyoidea</taxon>
        <taxon>Phytoptidae</taxon>
        <taxon>Fragariocoptes</taxon>
    </lineage>
</organism>
<protein>
    <submittedName>
        <fullName evidence="4">Uncharacterized protein</fullName>
    </submittedName>
</protein>
<sequence>MFRVPLPVFVICSTCLLVCLVLGTIQQVASTNNYQQQTHQQLPATEMVKFKARHNLDRRQDREDYSTVNDADDDVNDDASSSSSMAASSNVLQLRHQPDAYNYAQMTAASHVSAAPSIRNVDEATSLQSVQVINANRSPKSVDVDETSHEMEEQIDSKNGRSESIEIYHHEATSTSSPSIIIDRHDSTYRIQQQQTNRPMNKNNNNDRSATNSSGTWSTSTNGGYTLSNLPPIDELDSQIITNRSTGEMILKLNFSEPFRGITYPDYNRLSPCRLYGDGSRYYELRLPLKGCGTRQAAPRVFVNNVIVRFHRSLELEEDEIKTIICRYPPPLVAPLDSLTPKITNGDLYRQQQQQNQLGKLIDLPSTGNNGAPSLVTLSSRGNQGGGGGSMPWFLDRLSNVELLLLISSLLFFALLLFGTATSYLCLRRRRARRSAQAAAAVANAFGATHHKLRHNSHYDNADDNQAPIVWGASPNNPIGMTNDPLANSIVIPRANSGGHPLNHSTSYSTTYSKHHMLADNAQKHQYLSHNYEPGGSNSLLMASSNSNAMLDAIDAHTQGTYNNALANNKLSVWPNPVNMVYSLNKHALQSQGTSMYEPQHYLSHSSPWKLANTNEHRYLSSSSTMSDHQSMPTTMPKPVTLPLPTPQQLIDRAVQHRYRRSSRKLTKLERTRSTSSPVNRERGEHEWRDYVYDQPAITAGYDDGATDRLYAKSAKSLGGQRSRTTRAAGPAPPVPYHKQSKITVKNIEDSYITNYHTIDTEHYMLRDDTNKMSDRRDVVAQYDNENGHRDNDGSQTVASTSKQQQYASTSLSETTSDTTTTSEHDSAGLLIRDQSLSKRSHTTRQANKSSTTSKYPPKQAISTHDTTATDSSWASTPSSSSHHNANTATAKTTEAQGRPPDWQGTSADIRSLTEMHVDFARRRNHSKSNTHSADKKSDTPHQSANSSLAVINVVNQNELTATLRHDDSTDGHDVNTSDDESDFVISPDYNFNRIEFESTQSVSYV</sequence>
<evidence type="ECO:0000256" key="3">
    <source>
        <dbReference type="SAM" id="SignalP"/>
    </source>
</evidence>
<feature type="compositionally biased region" description="Low complexity" evidence="1">
    <location>
        <begin position="863"/>
        <end position="896"/>
    </location>
</feature>
<dbReference type="PANTHER" id="PTHR46560">
    <property type="entry name" value="CYPHER, ISOFORM B"/>
    <property type="match status" value="1"/>
</dbReference>
<dbReference type="EMBL" id="JAIFTH010000083">
    <property type="protein sequence ID" value="KAG9510740.1"/>
    <property type="molecule type" value="Genomic_DNA"/>
</dbReference>
<feature type="signal peptide" evidence="3">
    <location>
        <begin position="1"/>
        <end position="30"/>
    </location>
</feature>
<feature type="compositionally biased region" description="Polar residues" evidence="1">
    <location>
        <begin position="844"/>
        <end position="855"/>
    </location>
</feature>
<reference evidence="4 5" key="1">
    <citation type="submission" date="2020-10" db="EMBL/GenBank/DDBJ databases">
        <authorList>
            <person name="Klimov P.B."/>
            <person name="Dyachkov S.M."/>
            <person name="Chetverikov P.E."/>
        </authorList>
    </citation>
    <scope>NUCLEOTIDE SEQUENCE [LARGE SCALE GENOMIC DNA]</scope>
    <source>
        <strain evidence="4">BMOC 18-1129-001#AD2665</strain>
        <tissue evidence="4">Entire mites</tissue>
    </source>
</reference>
<feature type="region of interest" description="Disordered" evidence="1">
    <location>
        <begin position="191"/>
        <end position="230"/>
    </location>
</feature>
<feature type="chain" id="PRO_5046657119" evidence="3">
    <location>
        <begin position="31"/>
        <end position="1006"/>
    </location>
</feature>
<dbReference type="PANTHER" id="PTHR46560:SF11">
    <property type="entry name" value="GH09980P"/>
    <property type="match status" value="1"/>
</dbReference>
<feature type="region of interest" description="Disordered" evidence="1">
    <location>
        <begin position="623"/>
        <end position="645"/>
    </location>
</feature>
<feature type="compositionally biased region" description="Low complexity" evidence="1">
    <location>
        <begin position="809"/>
        <end position="822"/>
    </location>
</feature>
<keyword evidence="5" id="KW-1185">Reference proteome</keyword>
<evidence type="ECO:0000256" key="1">
    <source>
        <dbReference type="SAM" id="MobiDB-lite"/>
    </source>
</evidence>
<feature type="compositionally biased region" description="Low complexity" evidence="1">
    <location>
        <begin position="623"/>
        <end position="639"/>
    </location>
</feature>
<proteinExistence type="predicted"/>
<feature type="compositionally biased region" description="Polar residues" evidence="1">
    <location>
        <begin position="794"/>
        <end position="808"/>
    </location>
</feature>